<dbReference type="Proteomes" id="UP000031668">
    <property type="component" value="Unassembled WGS sequence"/>
</dbReference>
<gene>
    <name evidence="1" type="ORF">RF11_15396</name>
</gene>
<evidence type="ECO:0000313" key="2">
    <source>
        <dbReference type="Proteomes" id="UP000031668"/>
    </source>
</evidence>
<dbReference type="EMBL" id="JWZT01003545">
    <property type="protein sequence ID" value="KII66390.1"/>
    <property type="molecule type" value="Genomic_DNA"/>
</dbReference>
<sequence>MLGYFLRKLTSALSDEKYIKKLQEDQKLYLYEDLKKTHLFILDIDLINDVFSKCEAQLLKDTHKLPENSEIPGFKDYKDIMEMTLVSFHESNYLSKNNDDSDMSLHEEYSSNLSHNPQYQDHTGLISVSNISQESFVNTKNTLVRLLRLFTLIYQQKFIFGDLRSKSPSLEFN</sequence>
<dbReference type="AlphaFoldDB" id="A0A0C2MPW6"/>
<proteinExistence type="predicted"/>
<comment type="caution">
    <text evidence="1">The sequence shown here is derived from an EMBL/GenBank/DDBJ whole genome shotgun (WGS) entry which is preliminary data.</text>
</comment>
<keyword evidence="2" id="KW-1185">Reference proteome</keyword>
<name>A0A0C2MPW6_THEKT</name>
<evidence type="ECO:0000313" key="1">
    <source>
        <dbReference type="EMBL" id="KII66390.1"/>
    </source>
</evidence>
<reference evidence="1 2" key="1">
    <citation type="journal article" date="2014" name="Genome Biol. Evol.">
        <title>The genome of the myxosporean Thelohanellus kitauei shows adaptations to nutrient acquisition within its fish host.</title>
        <authorList>
            <person name="Yang Y."/>
            <person name="Xiong J."/>
            <person name="Zhou Z."/>
            <person name="Huo F."/>
            <person name="Miao W."/>
            <person name="Ran C."/>
            <person name="Liu Y."/>
            <person name="Zhang J."/>
            <person name="Feng J."/>
            <person name="Wang M."/>
            <person name="Wang M."/>
            <person name="Wang L."/>
            <person name="Yao B."/>
        </authorList>
    </citation>
    <scope>NUCLEOTIDE SEQUENCE [LARGE SCALE GENOMIC DNA]</scope>
    <source>
        <strain evidence="1">Wuqing</strain>
    </source>
</reference>
<protein>
    <submittedName>
        <fullName evidence="1">Uncharacterized protein</fullName>
    </submittedName>
</protein>
<dbReference type="OrthoDB" id="10047020at2759"/>
<organism evidence="1 2">
    <name type="scientific">Thelohanellus kitauei</name>
    <name type="common">Myxosporean</name>
    <dbReference type="NCBI Taxonomy" id="669202"/>
    <lineage>
        <taxon>Eukaryota</taxon>
        <taxon>Metazoa</taxon>
        <taxon>Cnidaria</taxon>
        <taxon>Myxozoa</taxon>
        <taxon>Myxosporea</taxon>
        <taxon>Bivalvulida</taxon>
        <taxon>Platysporina</taxon>
        <taxon>Myxobolidae</taxon>
        <taxon>Thelohanellus</taxon>
    </lineage>
</organism>
<accession>A0A0C2MPW6</accession>